<accession>A0A7S4BAJ1</accession>
<proteinExistence type="predicted"/>
<name>A0A7S4BAJ1_CHRCT</name>
<evidence type="ECO:0000256" key="1">
    <source>
        <dbReference type="SAM" id="MobiDB-lite"/>
    </source>
</evidence>
<dbReference type="PANTHER" id="PTHR11200">
    <property type="entry name" value="INOSITOL 5-PHOSPHATASE"/>
    <property type="match status" value="1"/>
</dbReference>
<feature type="region of interest" description="Disordered" evidence="1">
    <location>
        <begin position="233"/>
        <end position="259"/>
    </location>
</feature>
<dbReference type="SMART" id="SM00128">
    <property type="entry name" value="IPPc"/>
    <property type="match status" value="1"/>
</dbReference>
<feature type="signal peptide" evidence="2">
    <location>
        <begin position="1"/>
        <end position="27"/>
    </location>
</feature>
<dbReference type="PANTHER" id="PTHR11200:SF300">
    <property type="entry name" value="TYPE II INOSITOL 1,4,5-TRISPHOSPHATE 5-PHOSPHATASE"/>
    <property type="match status" value="1"/>
</dbReference>
<dbReference type="Gene3D" id="3.60.10.10">
    <property type="entry name" value="Endonuclease/exonuclease/phosphatase"/>
    <property type="match status" value="1"/>
</dbReference>
<organism evidence="4">
    <name type="scientific">Chrysotila carterae</name>
    <name type="common">Marine alga</name>
    <name type="synonym">Syracosphaera carterae</name>
    <dbReference type="NCBI Taxonomy" id="13221"/>
    <lineage>
        <taxon>Eukaryota</taxon>
        <taxon>Haptista</taxon>
        <taxon>Haptophyta</taxon>
        <taxon>Prymnesiophyceae</taxon>
        <taxon>Isochrysidales</taxon>
        <taxon>Isochrysidaceae</taxon>
        <taxon>Chrysotila</taxon>
    </lineage>
</organism>
<dbReference type="AlphaFoldDB" id="A0A7S4BAJ1"/>
<dbReference type="InterPro" id="IPR036691">
    <property type="entry name" value="Endo/exonu/phosph_ase_sf"/>
</dbReference>
<dbReference type="InterPro" id="IPR046985">
    <property type="entry name" value="IP5"/>
</dbReference>
<gene>
    <name evidence="4" type="ORF">PCAR00345_LOCUS11414</name>
</gene>
<dbReference type="GO" id="GO:0046856">
    <property type="term" value="P:phosphatidylinositol dephosphorylation"/>
    <property type="evidence" value="ECO:0007669"/>
    <property type="project" value="InterPro"/>
</dbReference>
<dbReference type="SUPFAM" id="SSF56219">
    <property type="entry name" value="DNase I-like"/>
    <property type="match status" value="1"/>
</dbReference>
<dbReference type="GO" id="GO:0004439">
    <property type="term" value="F:phosphatidylinositol-4,5-bisphosphate 5-phosphatase activity"/>
    <property type="evidence" value="ECO:0007669"/>
    <property type="project" value="TreeGrafter"/>
</dbReference>
<dbReference type="Pfam" id="PF22669">
    <property type="entry name" value="Exo_endo_phos2"/>
    <property type="match status" value="1"/>
</dbReference>
<feature type="domain" description="Inositol polyphosphate-related phosphatase" evidence="3">
    <location>
        <begin position="1"/>
        <end position="237"/>
    </location>
</feature>
<reference evidence="4" key="1">
    <citation type="submission" date="2021-01" db="EMBL/GenBank/DDBJ databases">
        <authorList>
            <person name="Corre E."/>
            <person name="Pelletier E."/>
            <person name="Niang G."/>
            <person name="Scheremetjew M."/>
            <person name="Finn R."/>
            <person name="Kale V."/>
            <person name="Holt S."/>
            <person name="Cochrane G."/>
            <person name="Meng A."/>
            <person name="Brown T."/>
            <person name="Cohen L."/>
        </authorList>
    </citation>
    <scope>NUCLEOTIDE SEQUENCE</scope>
    <source>
        <strain evidence="4">CCMP645</strain>
    </source>
</reference>
<protein>
    <recommendedName>
        <fullName evidence="3">Inositol polyphosphate-related phosphatase domain-containing protein</fullName>
    </recommendedName>
</protein>
<dbReference type="EMBL" id="HBIZ01018276">
    <property type="protein sequence ID" value="CAE0758820.1"/>
    <property type="molecule type" value="Transcribed_RNA"/>
</dbReference>
<evidence type="ECO:0000256" key="2">
    <source>
        <dbReference type="SAM" id="SignalP"/>
    </source>
</evidence>
<evidence type="ECO:0000259" key="3">
    <source>
        <dbReference type="SMART" id="SM00128"/>
    </source>
</evidence>
<feature type="compositionally biased region" description="Polar residues" evidence="1">
    <location>
        <begin position="250"/>
        <end position="259"/>
    </location>
</feature>
<evidence type="ECO:0000313" key="4">
    <source>
        <dbReference type="EMBL" id="CAE0758820.1"/>
    </source>
</evidence>
<keyword evidence="2" id="KW-0732">Signal</keyword>
<sequence>MLPLAPAPPRAKLVGLLLLVLVRPSAASAVTHVFADSVKTGFGGAAGNKGAVAVRLGLFGCELCVINAHLPAGHSHADERNADHAEVLRGLRTSFAAARHGPFCGPLEHDLCVWLGDLNYRLELPNDEVRARISKGNWKSLHQFDQLLMAQASCQAFVGFQEGELSFQPTYKYDAGTNRYDTSEKQRVPSWCDRVLWSGSDAASVALEAYLSCQAVLVSDHKPVAALLSWSPRAPVSPEPPARSRMESIGSVSDSPSMPNEATSVGELIDFDDLISDQRDAAFSMPANAPLRASTAAAAAATDISVGAVTPTAYDDDDDAAAADAAALDDLFSMPMVSTHDSSLSADLCEPEAAADAKAWEPSDFFSTFSGESAAVTSTTQGATTMDELCASLELVFNSTTTPAAPQSAANVPDLQLFSGAYSAPSAQTSSAGNCCGIPYHATTAPLSAHDAEAILVPEKQLKERLLSKKGDGAAGSNDTFADLGIGMLLADANKRA</sequence>
<feature type="chain" id="PRO_5031128927" description="Inositol polyphosphate-related phosphatase domain-containing protein" evidence="2">
    <location>
        <begin position="28"/>
        <end position="497"/>
    </location>
</feature>
<dbReference type="InterPro" id="IPR000300">
    <property type="entry name" value="IPPc"/>
</dbReference>